<comment type="caution">
    <text evidence="4">The sequence shown here is derived from an EMBL/GenBank/DDBJ whole genome shotgun (WGS) entry which is preliminary data.</text>
</comment>
<proteinExistence type="predicted"/>
<evidence type="ECO:0000259" key="3">
    <source>
        <dbReference type="PROSITE" id="PS50943"/>
    </source>
</evidence>
<gene>
    <name evidence="4" type="ORF">IF129_02625</name>
</gene>
<feature type="transmembrane region" description="Helical" evidence="2">
    <location>
        <begin position="159"/>
        <end position="179"/>
    </location>
</feature>
<dbReference type="PROSITE" id="PS50943">
    <property type="entry name" value="HTH_CROC1"/>
    <property type="match status" value="1"/>
</dbReference>
<sequence>MGTERRRARTGIPELSGELRRLRGESGLTLAALARRTSYSKSSWERYLNAKALPPEQAVIAFARATGASPHALLALRGLAERSEEEPDTGEDEAPQDVRDGEQPASADDVGGAPADASPDEAPPPADVPERDHVARTAPPPAATGVTGPMARLRRRPRAVLIAAVAGVAALSFTAGLLLGRLPGGSEATGTSGTVDAVGAIGASEEGSPQLPGCTDFECRAQDPQRLGCHIGVWTAALTVVEGAHVELRYSPACRAAWSRVTEAEVGDVARVEGEDGVAQERAIRYDGDTYSPMVEAPFPGAVRACALLLDGREVCTDRGGNSPLPVEPEDESVRDG</sequence>
<keyword evidence="2" id="KW-0472">Membrane</keyword>
<dbReference type="InterPro" id="IPR021224">
    <property type="entry name" value="DUF2690"/>
</dbReference>
<dbReference type="InterPro" id="IPR001387">
    <property type="entry name" value="Cro/C1-type_HTH"/>
</dbReference>
<reference evidence="4" key="1">
    <citation type="submission" date="2020-09" db="EMBL/GenBank/DDBJ databases">
        <title>Secondary metabolite and genome analysis of marine Streptomyces chumphonensis KK1-2T.</title>
        <authorList>
            <person name="Phongsopitanun W."/>
            <person name="Kanchanasin P."/>
            <person name="Pittayakhajonwut P."/>
            <person name="Suwanborirux K."/>
            <person name="Tanasupawat S."/>
        </authorList>
    </citation>
    <scope>NUCLEOTIDE SEQUENCE</scope>
    <source>
        <strain evidence="4">KK1-2</strain>
    </source>
</reference>
<dbReference type="Gene3D" id="1.10.260.40">
    <property type="entry name" value="lambda repressor-like DNA-binding domains"/>
    <property type="match status" value="1"/>
</dbReference>
<dbReference type="Pfam" id="PF13560">
    <property type="entry name" value="HTH_31"/>
    <property type="match status" value="1"/>
</dbReference>
<dbReference type="CDD" id="cd00093">
    <property type="entry name" value="HTH_XRE"/>
    <property type="match status" value="1"/>
</dbReference>
<evidence type="ECO:0000256" key="2">
    <source>
        <dbReference type="SAM" id="Phobius"/>
    </source>
</evidence>
<feature type="domain" description="HTH cro/C1-type" evidence="3">
    <location>
        <begin position="19"/>
        <end position="73"/>
    </location>
</feature>
<protein>
    <submittedName>
        <fullName evidence="4">DUF2690 domain-containing protein</fullName>
    </submittedName>
</protein>
<dbReference type="Pfam" id="PF10901">
    <property type="entry name" value="DUF2690"/>
    <property type="match status" value="1"/>
</dbReference>
<dbReference type="Proteomes" id="UP000632289">
    <property type="component" value="Unassembled WGS sequence"/>
</dbReference>
<dbReference type="RefSeq" id="WP_191207746.1">
    <property type="nucleotide sequence ID" value="NZ_BAABKL010000039.1"/>
</dbReference>
<evidence type="ECO:0000256" key="1">
    <source>
        <dbReference type="SAM" id="MobiDB-lite"/>
    </source>
</evidence>
<dbReference type="SMART" id="SM00530">
    <property type="entry name" value="HTH_XRE"/>
    <property type="match status" value="1"/>
</dbReference>
<dbReference type="InterPro" id="IPR010982">
    <property type="entry name" value="Lambda_DNA-bd_dom_sf"/>
</dbReference>
<evidence type="ECO:0000313" key="5">
    <source>
        <dbReference type="Proteomes" id="UP000632289"/>
    </source>
</evidence>
<feature type="compositionally biased region" description="Acidic residues" evidence="1">
    <location>
        <begin position="83"/>
        <end position="95"/>
    </location>
</feature>
<dbReference type="EMBL" id="JACXYU010000001">
    <property type="protein sequence ID" value="MBD3930471.1"/>
    <property type="molecule type" value="Genomic_DNA"/>
</dbReference>
<organism evidence="4 5">
    <name type="scientific">Streptomyces chumphonensis</name>
    <dbReference type="NCBI Taxonomy" id="1214925"/>
    <lineage>
        <taxon>Bacteria</taxon>
        <taxon>Bacillati</taxon>
        <taxon>Actinomycetota</taxon>
        <taxon>Actinomycetes</taxon>
        <taxon>Kitasatosporales</taxon>
        <taxon>Streptomycetaceae</taxon>
        <taxon>Streptomyces</taxon>
    </lineage>
</organism>
<evidence type="ECO:0000313" key="4">
    <source>
        <dbReference type="EMBL" id="MBD3930471.1"/>
    </source>
</evidence>
<feature type="region of interest" description="Disordered" evidence="1">
    <location>
        <begin position="81"/>
        <end position="151"/>
    </location>
</feature>
<name>A0A927EXB5_9ACTN</name>
<keyword evidence="5" id="KW-1185">Reference proteome</keyword>
<dbReference type="SUPFAM" id="SSF47413">
    <property type="entry name" value="lambda repressor-like DNA-binding domains"/>
    <property type="match status" value="1"/>
</dbReference>
<keyword evidence="2" id="KW-0812">Transmembrane</keyword>
<dbReference type="GO" id="GO:0003677">
    <property type="term" value="F:DNA binding"/>
    <property type="evidence" value="ECO:0007669"/>
    <property type="project" value="InterPro"/>
</dbReference>
<dbReference type="AlphaFoldDB" id="A0A927EXB5"/>
<keyword evidence="2" id="KW-1133">Transmembrane helix</keyword>
<accession>A0A927EXB5</accession>